<reference evidence="8" key="1">
    <citation type="submission" date="2016-10" db="EMBL/GenBank/DDBJ databases">
        <authorList>
            <person name="Varghese N."/>
            <person name="Submissions S."/>
        </authorList>
    </citation>
    <scope>NUCLEOTIDE SEQUENCE [LARGE SCALE GENOMIC DNA]</scope>
    <source>
        <strain evidence="8">DSM 21743</strain>
    </source>
</reference>
<dbReference type="EMBL" id="LT629799">
    <property type="protein sequence ID" value="SDV03831.1"/>
    <property type="molecule type" value="Genomic_DNA"/>
</dbReference>
<evidence type="ECO:0000313" key="7">
    <source>
        <dbReference type="EMBL" id="SDV03831.1"/>
    </source>
</evidence>
<feature type="transmembrane region" description="Helical" evidence="5">
    <location>
        <begin position="60"/>
        <end position="81"/>
    </location>
</feature>
<dbReference type="InterPro" id="IPR051788">
    <property type="entry name" value="MFS_Transporter"/>
</dbReference>
<dbReference type="AlphaFoldDB" id="A0A1H2NF55"/>
<organism evidence="7 8">
    <name type="scientific">Microlunatus sagamiharensis</name>
    <dbReference type="NCBI Taxonomy" id="546874"/>
    <lineage>
        <taxon>Bacteria</taxon>
        <taxon>Bacillati</taxon>
        <taxon>Actinomycetota</taxon>
        <taxon>Actinomycetes</taxon>
        <taxon>Propionibacteriales</taxon>
        <taxon>Propionibacteriaceae</taxon>
        <taxon>Microlunatus</taxon>
    </lineage>
</organism>
<dbReference type="Gene3D" id="1.20.1250.20">
    <property type="entry name" value="MFS general substrate transporter like domains"/>
    <property type="match status" value="1"/>
</dbReference>
<feature type="transmembrane region" description="Helical" evidence="5">
    <location>
        <begin position="376"/>
        <end position="397"/>
    </location>
</feature>
<dbReference type="SUPFAM" id="SSF103473">
    <property type="entry name" value="MFS general substrate transporter"/>
    <property type="match status" value="1"/>
</dbReference>
<protein>
    <submittedName>
        <fullName evidence="7">Fucose permease</fullName>
    </submittedName>
</protein>
<feature type="transmembrane region" description="Helical" evidence="5">
    <location>
        <begin position="21"/>
        <end position="40"/>
    </location>
</feature>
<dbReference type="InterPro" id="IPR036259">
    <property type="entry name" value="MFS_trans_sf"/>
</dbReference>
<keyword evidence="8" id="KW-1185">Reference proteome</keyword>
<dbReference type="PANTHER" id="PTHR23514">
    <property type="entry name" value="BYPASS OF STOP CODON PROTEIN 6"/>
    <property type="match status" value="1"/>
</dbReference>
<feature type="transmembrane region" description="Helical" evidence="5">
    <location>
        <begin position="291"/>
        <end position="309"/>
    </location>
</feature>
<dbReference type="RefSeq" id="WP_231918315.1">
    <property type="nucleotide sequence ID" value="NZ_LT629799.1"/>
</dbReference>
<comment type="subcellular location">
    <subcellularLocation>
        <location evidence="1">Cell membrane</location>
        <topology evidence="1">Multi-pass membrane protein</topology>
    </subcellularLocation>
</comment>
<name>A0A1H2NF55_9ACTN</name>
<feature type="transmembrane region" description="Helical" evidence="5">
    <location>
        <begin position="259"/>
        <end position="279"/>
    </location>
</feature>
<proteinExistence type="predicted"/>
<dbReference type="GO" id="GO:0005886">
    <property type="term" value="C:plasma membrane"/>
    <property type="evidence" value="ECO:0007669"/>
    <property type="project" value="UniProtKB-SubCell"/>
</dbReference>
<feature type="transmembrane region" description="Helical" evidence="5">
    <location>
        <begin position="349"/>
        <end position="370"/>
    </location>
</feature>
<dbReference type="PROSITE" id="PS50850">
    <property type="entry name" value="MFS"/>
    <property type="match status" value="1"/>
</dbReference>
<feature type="transmembrane region" description="Helical" evidence="5">
    <location>
        <begin position="153"/>
        <end position="174"/>
    </location>
</feature>
<dbReference type="Pfam" id="PF07690">
    <property type="entry name" value="MFS_1"/>
    <property type="match status" value="1"/>
</dbReference>
<dbReference type="GO" id="GO:0022857">
    <property type="term" value="F:transmembrane transporter activity"/>
    <property type="evidence" value="ECO:0007669"/>
    <property type="project" value="InterPro"/>
</dbReference>
<evidence type="ECO:0000259" key="6">
    <source>
        <dbReference type="PROSITE" id="PS50850"/>
    </source>
</evidence>
<keyword evidence="2 5" id="KW-0812">Transmembrane</keyword>
<dbReference type="STRING" id="546874.SAMN04488544_3864"/>
<dbReference type="CDD" id="cd17393">
    <property type="entry name" value="MFS_MosC_like"/>
    <property type="match status" value="1"/>
</dbReference>
<dbReference type="Proteomes" id="UP000198825">
    <property type="component" value="Chromosome I"/>
</dbReference>
<evidence type="ECO:0000313" key="8">
    <source>
        <dbReference type="Proteomes" id="UP000198825"/>
    </source>
</evidence>
<accession>A0A1H2NF55</accession>
<dbReference type="InterPro" id="IPR020846">
    <property type="entry name" value="MFS_dom"/>
</dbReference>
<feature type="domain" description="Major facilitator superfamily (MFS) profile" evidence="6">
    <location>
        <begin position="22"/>
        <end position="402"/>
    </location>
</feature>
<dbReference type="PANTHER" id="PTHR23514:SF13">
    <property type="entry name" value="INNER MEMBRANE PROTEIN YBJJ"/>
    <property type="match status" value="1"/>
</dbReference>
<feature type="transmembrane region" description="Helical" evidence="5">
    <location>
        <begin position="180"/>
        <end position="199"/>
    </location>
</feature>
<keyword evidence="4 5" id="KW-0472">Membrane</keyword>
<evidence type="ECO:0000256" key="3">
    <source>
        <dbReference type="ARBA" id="ARBA00022989"/>
    </source>
</evidence>
<evidence type="ECO:0000256" key="2">
    <source>
        <dbReference type="ARBA" id="ARBA00022692"/>
    </source>
</evidence>
<evidence type="ECO:0000256" key="5">
    <source>
        <dbReference type="SAM" id="Phobius"/>
    </source>
</evidence>
<feature type="transmembrane region" description="Helical" evidence="5">
    <location>
        <begin position="220"/>
        <end position="239"/>
    </location>
</feature>
<feature type="transmembrane region" description="Helical" evidence="5">
    <location>
        <begin position="315"/>
        <end position="337"/>
    </location>
</feature>
<dbReference type="InterPro" id="IPR011701">
    <property type="entry name" value="MFS"/>
</dbReference>
<sequence>MPAPTVPSGSPVSSRSDATSVGVRATYAAFIATGFAFASWASEIPQVRDRLGLSSAELGLVLLAIAAGSVISLPLAGPFVARFGSRRTVQVMALVDAVALVVIGLGYLGGVAPVVVGLFLFGFGQGAWDVAMNVQGAVVERRVGRAIMPRFHAGFSVGTVAGALSGAALVALGVGVTAHLVAVGVVVAAAVPFLVRGFVPDSEEAHPDEPGPARRSALAAWREPRTLLVGLFVLAFAFAEGTGNDWTSVALIDGYGTSRVVGILGFATFLAAMTAGRWFGPDLLDRYGRVVVCRVMAAASVAGLLLFVFGGHPALAFAGAVLWGAGLSLGFPVGMSAGADDPRYAASRVSVIASVGYLAFLGGPPLIGFLGEHVGVLRALTAVAVLLAMAVAIAGTVRPLPGSDER</sequence>
<keyword evidence="3 5" id="KW-1133">Transmembrane helix</keyword>
<gene>
    <name evidence="7" type="ORF">SAMN04488544_3864</name>
</gene>
<evidence type="ECO:0000256" key="1">
    <source>
        <dbReference type="ARBA" id="ARBA00004651"/>
    </source>
</evidence>
<evidence type="ECO:0000256" key="4">
    <source>
        <dbReference type="ARBA" id="ARBA00023136"/>
    </source>
</evidence>